<dbReference type="EMBL" id="AODQ01000005">
    <property type="protein sequence ID" value="EMR04469.1"/>
    <property type="molecule type" value="Genomic_DNA"/>
</dbReference>
<dbReference type="InterPro" id="IPR046847">
    <property type="entry name" value="Xre-like_HTH"/>
</dbReference>
<dbReference type="Pfam" id="PF20432">
    <property type="entry name" value="Xre-like-HTH"/>
    <property type="match status" value="1"/>
</dbReference>
<dbReference type="NCBIfam" id="TIGR02293">
    <property type="entry name" value="TAS_TIGR02293"/>
    <property type="match status" value="1"/>
</dbReference>
<dbReference type="Proteomes" id="UP000011910">
    <property type="component" value="Unassembled WGS sequence"/>
</dbReference>
<sequence length="132" mass="14766">MGLPLFKNRPLDELIHLSREGLDAATFEEIVARLPFSLQEWAQFLGVSERTLIRVRKENKSLGTSASDKVIRIAQLYQKGVDVFRDEDKFCHWLGARIMAVGGVAPKSLLDTSFGLELVDTTLGQIEFGIFA</sequence>
<evidence type="ECO:0000313" key="3">
    <source>
        <dbReference type="EMBL" id="EMR04469.1"/>
    </source>
</evidence>
<feature type="domain" description="Antitoxin Xre/MbcA/ParS-like toxin-binding" evidence="1">
    <location>
        <begin position="81"/>
        <end position="129"/>
    </location>
</feature>
<dbReference type="Pfam" id="PF09722">
    <property type="entry name" value="Xre_MbcA_ParS_C"/>
    <property type="match status" value="1"/>
</dbReference>
<proteinExistence type="predicted"/>
<evidence type="ECO:0000259" key="1">
    <source>
        <dbReference type="Pfam" id="PF09722"/>
    </source>
</evidence>
<name>M7P1H8_9BACT</name>
<gene>
    <name evidence="3" type="ORF">ADICEAN_00367</name>
</gene>
<evidence type="ECO:0000259" key="2">
    <source>
        <dbReference type="Pfam" id="PF20432"/>
    </source>
</evidence>
<dbReference type="eggNOG" id="COG5642">
    <property type="taxonomic scope" value="Bacteria"/>
</dbReference>
<comment type="caution">
    <text evidence="3">The sequence shown here is derived from an EMBL/GenBank/DDBJ whole genome shotgun (WGS) entry which is preliminary data.</text>
</comment>
<dbReference type="GO" id="GO:0003677">
    <property type="term" value="F:DNA binding"/>
    <property type="evidence" value="ECO:0007669"/>
    <property type="project" value="InterPro"/>
</dbReference>
<accession>M7P1H8</accession>
<dbReference type="OrthoDB" id="5770459at2"/>
<keyword evidence="4" id="KW-1185">Reference proteome</keyword>
<dbReference type="InterPro" id="IPR011979">
    <property type="entry name" value="Antitox_Xre"/>
</dbReference>
<dbReference type="AlphaFoldDB" id="M7P1H8"/>
<protein>
    <submittedName>
        <fullName evidence="3">Uncharacterized protein</fullName>
    </submittedName>
</protein>
<dbReference type="InterPro" id="IPR024467">
    <property type="entry name" value="Xre/MbcA/ParS-like_toxin-bd"/>
</dbReference>
<evidence type="ECO:0000313" key="4">
    <source>
        <dbReference type="Proteomes" id="UP000011910"/>
    </source>
</evidence>
<dbReference type="STRING" id="1279009.ADICEAN_00367"/>
<reference evidence="3 4" key="1">
    <citation type="journal article" date="2013" name="Genome Announc.">
        <title>Draft Genome Sequence of Cesiribacter andamanensis Strain AMV16T, Isolated from a Soil Sample from a Mud Volcano in the Andaman Islands, India.</title>
        <authorList>
            <person name="Shivaji S."/>
            <person name="Ara S."/>
            <person name="Begum Z."/>
            <person name="Srinivas T.N."/>
            <person name="Singh A."/>
            <person name="Kumar Pinnaka A."/>
        </authorList>
    </citation>
    <scope>NUCLEOTIDE SEQUENCE [LARGE SCALE GENOMIC DNA]</scope>
    <source>
        <strain evidence="3 4">AMV16</strain>
    </source>
</reference>
<feature type="domain" description="Antitoxin Xre-like helix-turn-helix" evidence="2">
    <location>
        <begin position="13"/>
        <end position="74"/>
    </location>
</feature>
<organism evidence="3 4">
    <name type="scientific">Cesiribacter andamanensis AMV16</name>
    <dbReference type="NCBI Taxonomy" id="1279009"/>
    <lineage>
        <taxon>Bacteria</taxon>
        <taxon>Pseudomonadati</taxon>
        <taxon>Bacteroidota</taxon>
        <taxon>Cytophagia</taxon>
        <taxon>Cytophagales</taxon>
        <taxon>Cesiribacteraceae</taxon>
        <taxon>Cesiribacter</taxon>
    </lineage>
</organism>